<organism evidence="1 2">
    <name type="scientific">Massilia polaris</name>
    <dbReference type="NCBI Taxonomy" id="2728846"/>
    <lineage>
        <taxon>Bacteria</taxon>
        <taxon>Pseudomonadati</taxon>
        <taxon>Pseudomonadota</taxon>
        <taxon>Betaproteobacteria</taxon>
        <taxon>Burkholderiales</taxon>
        <taxon>Oxalobacteraceae</taxon>
        <taxon>Telluria group</taxon>
        <taxon>Massilia</taxon>
    </lineage>
</organism>
<dbReference type="AlphaFoldDB" id="A0A848HTW3"/>
<proteinExistence type="predicted"/>
<gene>
    <name evidence="1" type="ORF">HHL21_13745</name>
</gene>
<evidence type="ECO:0000313" key="2">
    <source>
        <dbReference type="Proteomes" id="UP000583752"/>
    </source>
</evidence>
<comment type="caution">
    <text evidence="1">The sequence shown here is derived from an EMBL/GenBank/DDBJ whole genome shotgun (WGS) entry which is preliminary data.</text>
</comment>
<keyword evidence="2" id="KW-1185">Reference proteome</keyword>
<dbReference type="Proteomes" id="UP000583752">
    <property type="component" value="Unassembled WGS sequence"/>
</dbReference>
<accession>A0A848HTW3</accession>
<name>A0A848HTW3_9BURK</name>
<dbReference type="EMBL" id="JABBGG010000007">
    <property type="protein sequence ID" value="NML62118.1"/>
    <property type="molecule type" value="Genomic_DNA"/>
</dbReference>
<sequence length="59" mass="6451">MRLELLEAHRFAEQEVLAHRAAVPAQEYAGTGEKKPADKAGLAKQPNYSGCFYCCIVAV</sequence>
<protein>
    <submittedName>
        <fullName evidence="1">Uncharacterized protein</fullName>
    </submittedName>
</protein>
<reference evidence="1 2" key="1">
    <citation type="submission" date="2020-04" db="EMBL/GenBank/DDBJ databases">
        <title>Massilia sp. RP-1-19 isolated from soil.</title>
        <authorList>
            <person name="Dahal R.H."/>
        </authorList>
    </citation>
    <scope>NUCLEOTIDE SEQUENCE [LARGE SCALE GENOMIC DNA]</scope>
    <source>
        <strain evidence="1 2">RP-1-19</strain>
    </source>
</reference>
<dbReference type="RefSeq" id="WP_169466769.1">
    <property type="nucleotide sequence ID" value="NZ_JABBGG010000007.1"/>
</dbReference>
<evidence type="ECO:0000313" key="1">
    <source>
        <dbReference type="EMBL" id="NML62118.1"/>
    </source>
</evidence>